<feature type="chain" id="PRO_5040419592" description="Secreted protein" evidence="1">
    <location>
        <begin position="33"/>
        <end position="75"/>
    </location>
</feature>
<keyword evidence="1" id="KW-0732">Signal</keyword>
<protein>
    <recommendedName>
        <fullName evidence="4">Secreted protein</fullName>
    </recommendedName>
</protein>
<comment type="caution">
    <text evidence="2">The sequence shown here is derived from an EMBL/GenBank/DDBJ whole genome shotgun (WGS) entry which is preliminary data.</text>
</comment>
<accession>A0A9P7JPD2</accession>
<proteinExistence type="predicted"/>
<evidence type="ECO:0000313" key="3">
    <source>
        <dbReference type="Proteomes" id="UP000823399"/>
    </source>
</evidence>
<reference evidence="2" key="1">
    <citation type="journal article" date="2020" name="New Phytol.">
        <title>Comparative genomics reveals dynamic genome evolution in host specialist ectomycorrhizal fungi.</title>
        <authorList>
            <person name="Lofgren L.A."/>
            <person name="Nguyen N.H."/>
            <person name="Vilgalys R."/>
            <person name="Ruytinx J."/>
            <person name="Liao H.L."/>
            <person name="Branco S."/>
            <person name="Kuo A."/>
            <person name="LaButti K."/>
            <person name="Lipzen A."/>
            <person name="Andreopoulos W."/>
            <person name="Pangilinan J."/>
            <person name="Riley R."/>
            <person name="Hundley H."/>
            <person name="Na H."/>
            <person name="Barry K."/>
            <person name="Grigoriev I.V."/>
            <person name="Stajich J.E."/>
            <person name="Kennedy P.G."/>
        </authorList>
    </citation>
    <scope>NUCLEOTIDE SEQUENCE</scope>
    <source>
        <strain evidence="2">FC423</strain>
    </source>
</reference>
<feature type="signal peptide" evidence="1">
    <location>
        <begin position="1"/>
        <end position="32"/>
    </location>
</feature>
<evidence type="ECO:0008006" key="4">
    <source>
        <dbReference type="Google" id="ProtNLM"/>
    </source>
</evidence>
<name>A0A9P7JPD2_9AGAM</name>
<evidence type="ECO:0000256" key="1">
    <source>
        <dbReference type="SAM" id="SignalP"/>
    </source>
</evidence>
<dbReference type="AlphaFoldDB" id="A0A9P7JPD2"/>
<organism evidence="2 3">
    <name type="scientific">Suillus discolor</name>
    <dbReference type="NCBI Taxonomy" id="1912936"/>
    <lineage>
        <taxon>Eukaryota</taxon>
        <taxon>Fungi</taxon>
        <taxon>Dikarya</taxon>
        <taxon>Basidiomycota</taxon>
        <taxon>Agaricomycotina</taxon>
        <taxon>Agaricomycetes</taxon>
        <taxon>Agaricomycetidae</taxon>
        <taxon>Boletales</taxon>
        <taxon>Suillineae</taxon>
        <taxon>Suillaceae</taxon>
        <taxon>Suillus</taxon>
    </lineage>
</organism>
<dbReference type="EMBL" id="JABBWM010000074">
    <property type="protein sequence ID" value="KAG2095452.1"/>
    <property type="molecule type" value="Genomic_DNA"/>
</dbReference>
<dbReference type="RefSeq" id="XP_041287877.1">
    <property type="nucleotide sequence ID" value="XM_041438704.1"/>
</dbReference>
<sequence length="75" mass="8371">MCSSLRCTLNGAFTLLLSRISILDVLLSPSCSIPTQKGSPNVPNVYYSECINRLLLQVPPFQGHYHSYTQQKLIT</sequence>
<dbReference type="Proteomes" id="UP000823399">
    <property type="component" value="Unassembled WGS sequence"/>
</dbReference>
<dbReference type="GeneID" id="64700963"/>
<gene>
    <name evidence="2" type="ORF">F5147DRAFT_718338</name>
</gene>
<evidence type="ECO:0000313" key="2">
    <source>
        <dbReference type="EMBL" id="KAG2095452.1"/>
    </source>
</evidence>
<keyword evidence="3" id="KW-1185">Reference proteome</keyword>